<dbReference type="GO" id="GO:0016491">
    <property type="term" value="F:oxidoreductase activity"/>
    <property type="evidence" value="ECO:0007669"/>
    <property type="project" value="InterPro"/>
</dbReference>
<dbReference type="InterPro" id="IPR009078">
    <property type="entry name" value="Ferritin-like_SF"/>
</dbReference>
<dbReference type="EMBL" id="JAGTTM010000009">
    <property type="protein sequence ID" value="MCC2030526.1"/>
    <property type="molecule type" value="Genomic_DNA"/>
</dbReference>
<reference evidence="2" key="1">
    <citation type="submission" date="2021-04" db="EMBL/GenBank/DDBJ databases">
        <title>Microbacterium tenobrionis sp. nov. and Microbacterium allomyrinae sp. nov., isolated from larvae of Tenobrio molitor and Allomyrina dichotoma, respectively.</title>
        <authorList>
            <person name="Lee S.D."/>
        </authorList>
    </citation>
    <scope>NUCLEOTIDE SEQUENCE</scope>
    <source>
        <strain evidence="2">YMB-B2</strain>
    </source>
</reference>
<dbReference type="InterPro" id="IPR007029">
    <property type="entry name" value="YHS_dom"/>
</dbReference>
<feature type="domain" description="YHS" evidence="1">
    <location>
        <begin position="57"/>
        <end position="83"/>
    </location>
</feature>
<sequence length="84" mass="8883">MSDSTTRSCCSHNPGAVAAEGRKDLLARSADQYAECPVMVGSTVVKADAEAAGLFRDYNGERYYFCCAGCGPAFDADPTKYVTA</sequence>
<dbReference type="RefSeq" id="WP_175985446.1">
    <property type="nucleotide sequence ID" value="NZ_JAGTTM010000009.1"/>
</dbReference>
<evidence type="ECO:0000313" key="3">
    <source>
        <dbReference type="Proteomes" id="UP001139289"/>
    </source>
</evidence>
<dbReference type="Pfam" id="PF04945">
    <property type="entry name" value="YHS"/>
    <property type="match status" value="1"/>
</dbReference>
<organism evidence="2 3">
    <name type="scientific">Microbacterium tenebrionis</name>
    <dbReference type="NCBI Taxonomy" id="2830665"/>
    <lineage>
        <taxon>Bacteria</taxon>
        <taxon>Bacillati</taxon>
        <taxon>Actinomycetota</taxon>
        <taxon>Actinomycetes</taxon>
        <taxon>Micrococcales</taxon>
        <taxon>Microbacteriaceae</taxon>
        <taxon>Microbacterium</taxon>
    </lineage>
</organism>
<gene>
    <name evidence="2" type="ORF">KEC56_13580</name>
</gene>
<accession>A0A9X1LRH3</accession>
<evidence type="ECO:0000313" key="2">
    <source>
        <dbReference type="EMBL" id="MCC2030526.1"/>
    </source>
</evidence>
<protein>
    <submittedName>
        <fullName evidence="2">YHS domain-containing protein</fullName>
    </submittedName>
</protein>
<dbReference type="Proteomes" id="UP001139289">
    <property type="component" value="Unassembled WGS sequence"/>
</dbReference>
<evidence type="ECO:0000259" key="1">
    <source>
        <dbReference type="Pfam" id="PF04945"/>
    </source>
</evidence>
<dbReference type="InterPro" id="IPR012348">
    <property type="entry name" value="RNR-like"/>
</dbReference>
<keyword evidence="3" id="KW-1185">Reference proteome</keyword>
<dbReference type="AlphaFoldDB" id="A0A9X1LRH3"/>
<proteinExistence type="predicted"/>
<dbReference type="SUPFAM" id="SSF47240">
    <property type="entry name" value="Ferritin-like"/>
    <property type="match status" value="1"/>
</dbReference>
<name>A0A9X1LRH3_9MICO</name>
<comment type="caution">
    <text evidence="2">The sequence shown here is derived from an EMBL/GenBank/DDBJ whole genome shotgun (WGS) entry which is preliminary data.</text>
</comment>
<dbReference type="Gene3D" id="1.10.620.20">
    <property type="entry name" value="Ribonucleotide Reductase, subunit A"/>
    <property type="match status" value="1"/>
</dbReference>